<dbReference type="EMBL" id="ATHJ01000090">
    <property type="protein sequence ID" value="EPR39289.1"/>
    <property type="molecule type" value="Genomic_DNA"/>
</dbReference>
<gene>
    <name evidence="1" type="ORF">dsmv_2631</name>
</gene>
<name>S7UYH6_DESML</name>
<dbReference type="InterPro" id="IPR029058">
    <property type="entry name" value="AB_hydrolase_fold"/>
</dbReference>
<comment type="caution">
    <text evidence="1">The sequence shown here is derived from an EMBL/GenBank/DDBJ whole genome shotgun (WGS) entry which is preliminary data.</text>
</comment>
<dbReference type="SUPFAM" id="SSF53474">
    <property type="entry name" value="alpha/beta-Hydrolases"/>
    <property type="match status" value="1"/>
</dbReference>
<dbReference type="Gene3D" id="3.40.50.1820">
    <property type="entry name" value="alpha/beta hydrolase"/>
    <property type="match status" value="1"/>
</dbReference>
<dbReference type="STRING" id="897.B2D07_03640"/>
<reference evidence="1 2" key="1">
    <citation type="journal article" date="2013" name="Genome Announc.">
        <title>Draft genome sequences for three mercury-methylating, sulfate-reducing bacteria.</title>
        <authorList>
            <person name="Brown S.D."/>
            <person name="Hurt R.A.Jr."/>
            <person name="Gilmour C.C."/>
            <person name="Elias D.A."/>
        </authorList>
    </citation>
    <scope>NUCLEOTIDE SEQUENCE [LARGE SCALE GENOMIC DNA]</scope>
    <source>
        <strain evidence="1 2">DSM 2059</strain>
    </source>
</reference>
<evidence type="ECO:0000313" key="2">
    <source>
        <dbReference type="Proteomes" id="UP000014977"/>
    </source>
</evidence>
<proteinExistence type="predicted"/>
<accession>S7UYH6</accession>
<keyword evidence="2" id="KW-1185">Reference proteome</keyword>
<dbReference type="Proteomes" id="UP000014977">
    <property type="component" value="Unassembled WGS sequence"/>
</dbReference>
<evidence type="ECO:0000313" key="1">
    <source>
        <dbReference type="EMBL" id="EPR39289.1"/>
    </source>
</evidence>
<sequence length="505" mass="56580">MEKYLSLFKAMYNQTLSAGNCMSGFCRYMNEFMVPYILATSYFTEAEREKMTKTDPMEGLMSYAELMQFNSDVSSRAIISSMKAMSDFSNMELKKAMDALFGTVFDWDGNGGDILAFTERQAIMSEMLVKGYPQAIRDIESEYGFGFERGENVKVAETDRFILYQILPIDPHTEIRRDGKPILILPPYVLGANILGFLPRENRSYAHCFANVGIPTYIRIMKDIAVTPAVQLATGEDDARDTRIFCERIMAAHGKPVTLNGYCQGGYMAVCSLLSGELDGVVDTLITCVSPMDGTRSRGFEAFFGNLPKRFNDLMYGTKKLPNGNKVGDGTLMGWVYKLKSIEAEFPVVAFLRDLMMFNPRAGRPPKISKTAAAINYWLQNERCDLPLAVTRMSFDSYNIPVTADGTLPVKLFGRPLNFGRIQEKDIPWLICYGEKDDLVEKETALAPLDYIPAEVTAFPKGHVAIATSWSNPTSECALHARFGTQNYRGPVRFHLDQDKIVATP</sequence>
<dbReference type="eggNOG" id="ENOG502Z896">
    <property type="taxonomic scope" value="Bacteria"/>
</dbReference>
<protein>
    <submittedName>
        <fullName evidence="1">Cation-efflux family protein</fullName>
    </submittedName>
</protein>
<dbReference type="AlphaFoldDB" id="S7UYH6"/>
<organism evidence="1 2">
    <name type="scientific">Desulfococcus multivorans DSM 2059</name>
    <dbReference type="NCBI Taxonomy" id="1121405"/>
    <lineage>
        <taxon>Bacteria</taxon>
        <taxon>Pseudomonadati</taxon>
        <taxon>Thermodesulfobacteriota</taxon>
        <taxon>Desulfobacteria</taxon>
        <taxon>Desulfobacterales</taxon>
        <taxon>Desulfococcaceae</taxon>
        <taxon>Desulfococcus</taxon>
    </lineage>
</organism>